<gene>
    <name evidence="2" type="primary">las1</name>
    <name evidence="2" type="ORF">SNEC2469_LOCUS9125</name>
</gene>
<dbReference type="Proteomes" id="UP000601435">
    <property type="component" value="Unassembled WGS sequence"/>
</dbReference>
<dbReference type="EMBL" id="CAJNJA010014836">
    <property type="protein sequence ID" value="CAE7351265.1"/>
    <property type="molecule type" value="Genomic_DNA"/>
</dbReference>
<dbReference type="GO" id="GO:0000470">
    <property type="term" value="P:maturation of LSU-rRNA"/>
    <property type="evidence" value="ECO:0007669"/>
    <property type="project" value="TreeGrafter"/>
</dbReference>
<dbReference type="GO" id="GO:0000460">
    <property type="term" value="P:maturation of 5.8S rRNA"/>
    <property type="evidence" value="ECO:0007669"/>
    <property type="project" value="TreeGrafter"/>
</dbReference>
<feature type="non-terminal residue" evidence="2">
    <location>
        <position position="433"/>
    </location>
</feature>
<name>A0A812P5R4_9DINO</name>
<organism evidence="2 3">
    <name type="scientific">Symbiodinium necroappetens</name>
    <dbReference type="NCBI Taxonomy" id="1628268"/>
    <lineage>
        <taxon>Eukaryota</taxon>
        <taxon>Sar</taxon>
        <taxon>Alveolata</taxon>
        <taxon>Dinophyceae</taxon>
        <taxon>Suessiales</taxon>
        <taxon>Symbiodiniaceae</taxon>
        <taxon>Symbiodinium</taxon>
    </lineage>
</organism>
<sequence length="433" mass="47566">MSRVAPWASWAEFHGVFLQLTSSQPGERARGVKRVETWRTRCRLPVAVDVTASFVEIMLNDAYLNPEAAAPRSDHELRLMYAMAVVRLVNGIVDVSRTGRTTILARAQSAEWPQLFVDLRHEASHQNLPSLPILRLAAQEAVWLLVERYWRPQLQKIEERGRNGTSQLADRGAKTLDRKLKALMWCTAATRAAEEPSQKRRKFGNKMKAQEDQDSAAAAREASLAAKKAAEDVSGMAADESKLLARVFQVLEGEPHADGRDSRALHLLCQTCSENFALRLLRHLLFAAAGLPTVKLEGAADNCPSLRNISDHYGSAATEQGMKEHSREDSERMLRWLWALLSDTPDKDSGSSSRVRCTLASLLPSLRLAAVGHMASSSGSDVASRSSRLWAVLREEPLDAGADMFSAICEALDPTSGLSLPDSPSQGPLSPLN</sequence>
<dbReference type="GO" id="GO:0090730">
    <property type="term" value="C:Las1 complex"/>
    <property type="evidence" value="ECO:0007669"/>
    <property type="project" value="InterPro"/>
</dbReference>
<evidence type="ECO:0000313" key="3">
    <source>
        <dbReference type="Proteomes" id="UP000601435"/>
    </source>
</evidence>
<evidence type="ECO:0000313" key="2">
    <source>
        <dbReference type="EMBL" id="CAE7351265.1"/>
    </source>
</evidence>
<dbReference type="PANTHER" id="PTHR15002">
    <property type="entry name" value="RIBOSOMAL BIOGENESIS PROTEIN LAS1L"/>
    <property type="match status" value="1"/>
</dbReference>
<dbReference type="AlphaFoldDB" id="A0A812P5R4"/>
<dbReference type="Pfam" id="PF04031">
    <property type="entry name" value="Las1"/>
    <property type="match status" value="1"/>
</dbReference>
<dbReference type="PANTHER" id="PTHR15002:SF0">
    <property type="entry name" value="RIBOSOMAL BIOGENESIS PROTEIN LAS1L"/>
    <property type="match status" value="1"/>
</dbReference>
<keyword evidence="3" id="KW-1185">Reference proteome</keyword>
<reference evidence="2" key="1">
    <citation type="submission" date="2021-02" db="EMBL/GenBank/DDBJ databases">
        <authorList>
            <person name="Dougan E. K."/>
            <person name="Rhodes N."/>
            <person name="Thang M."/>
            <person name="Chan C."/>
        </authorList>
    </citation>
    <scope>NUCLEOTIDE SEQUENCE</scope>
</reference>
<dbReference type="InterPro" id="IPR007174">
    <property type="entry name" value="Las1"/>
</dbReference>
<feature type="region of interest" description="Disordered" evidence="1">
    <location>
        <begin position="195"/>
        <end position="220"/>
    </location>
</feature>
<proteinExistence type="predicted"/>
<protein>
    <submittedName>
        <fullName evidence="2">Las1 protein</fullName>
    </submittedName>
</protein>
<dbReference type="OrthoDB" id="442835at2759"/>
<comment type="caution">
    <text evidence="2">The sequence shown here is derived from an EMBL/GenBank/DDBJ whole genome shotgun (WGS) entry which is preliminary data.</text>
</comment>
<evidence type="ECO:0000256" key="1">
    <source>
        <dbReference type="SAM" id="MobiDB-lite"/>
    </source>
</evidence>
<accession>A0A812P5R4</accession>
<dbReference type="GO" id="GO:0030687">
    <property type="term" value="C:preribosome, large subunit precursor"/>
    <property type="evidence" value="ECO:0007669"/>
    <property type="project" value="TreeGrafter"/>
</dbReference>
<dbReference type="GO" id="GO:0004519">
    <property type="term" value="F:endonuclease activity"/>
    <property type="evidence" value="ECO:0007669"/>
    <property type="project" value="InterPro"/>
</dbReference>